<dbReference type="GeneID" id="4705396"/>
<feature type="compositionally biased region" description="Low complexity" evidence="1">
    <location>
        <begin position="81"/>
        <end position="99"/>
    </location>
</feature>
<feature type="region of interest" description="Disordered" evidence="1">
    <location>
        <begin position="1"/>
        <end position="20"/>
    </location>
</feature>
<accession>A1CDS7</accession>
<feature type="domain" description="STEEP1" evidence="2">
    <location>
        <begin position="19"/>
        <end position="207"/>
    </location>
</feature>
<dbReference type="HOGENOM" id="CLU_099097_0_0_1"/>
<name>A1CDS7_ASPCL</name>
<dbReference type="RefSeq" id="XP_001273430.1">
    <property type="nucleotide sequence ID" value="XM_001273429.1"/>
</dbReference>
<dbReference type="EMBL" id="DS027051">
    <property type="protein sequence ID" value="EAW12004.1"/>
    <property type="molecule type" value="Genomic_DNA"/>
</dbReference>
<feature type="region of interest" description="Disordered" evidence="1">
    <location>
        <begin position="55"/>
        <end position="99"/>
    </location>
</feature>
<evidence type="ECO:0000259" key="2">
    <source>
        <dbReference type="Pfam" id="PF25809"/>
    </source>
</evidence>
<proteinExistence type="predicted"/>
<dbReference type="InterPro" id="IPR057965">
    <property type="entry name" value="STEEP1_dom"/>
</dbReference>
<dbReference type="AlphaFoldDB" id="A1CDS7"/>
<sequence>MSSSWSSSPPSTTTTPTLPIKTHHCRFCNHLLLATTRHLPSLPRRSDPARDAALILPLPAPSSTTITTTTSGSSDRKPEAGAEAEAEPSTTTTTTTTTTTAETDYAQPTEKHALQQQQQQHYTILLSTTVPDRKATLIRREDGFEKRVLLRCGRCRVVVGYFLDGVHFGDTRMRTGAAGDEGVEMEEEERTVAYLLPGALVETGEMGDEEVMRAMDREWVGWIEG</sequence>
<dbReference type="VEuPathDB" id="FungiDB:ACLA_007630"/>
<evidence type="ECO:0000313" key="4">
    <source>
        <dbReference type="Proteomes" id="UP000006701"/>
    </source>
</evidence>
<feature type="compositionally biased region" description="Low complexity" evidence="1">
    <location>
        <begin position="1"/>
        <end position="17"/>
    </location>
</feature>
<feature type="compositionally biased region" description="Low complexity" evidence="1">
    <location>
        <begin position="62"/>
        <end position="73"/>
    </location>
</feature>
<gene>
    <name evidence="3" type="ORF">ACLA_007630</name>
</gene>
<dbReference type="OrthoDB" id="418131at2759"/>
<dbReference type="OMA" id="CRVVMGY"/>
<evidence type="ECO:0000313" key="3">
    <source>
        <dbReference type="EMBL" id="EAW12004.1"/>
    </source>
</evidence>
<dbReference type="KEGG" id="act:ACLA_007630"/>
<keyword evidence="4" id="KW-1185">Reference proteome</keyword>
<dbReference type="eggNOG" id="ENOG502SEMD">
    <property type="taxonomic scope" value="Eukaryota"/>
</dbReference>
<evidence type="ECO:0000256" key="1">
    <source>
        <dbReference type="SAM" id="MobiDB-lite"/>
    </source>
</evidence>
<dbReference type="Pfam" id="PF25809">
    <property type="entry name" value="STEEP1"/>
    <property type="match status" value="1"/>
</dbReference>
<protein>
    <recommendedName>
        <fullName evidence="2">STEEP1 domain-containing protein</fullName>
    </recommendedName>
</protein>
<dbReference type="STRING" id="344612.A1CDS7"/>
<dbReference type="Proteomes" id="UP000006701">
    <property type="component" value="Unassembled WGS sequence"/>
</dbReference>
<reference evidence="3 4" key="1">
    <citation type="journal article" date="2008" name="PLoS Genet.">
        <title>Genomic islands in the pathogenic filamentous fungus Aspergillus fumigatus.</title>
        <authorList>
            <person name="Fedorova N.D."/>
            <person name="Khaldi N."/>
            <person name="Joardar V.S."/>
            <person name="Maiti R."/>
            <person name="Amedeo P."/>
            <person name="Anderson M.J."/>
            <person name="Crabtree J."/>
            <person name="Silva J.C."/>
            <person name="Badger J.H."/>
            <person name="Albarraq A."/>
            <person name="Angiuoli S."/>
            <person name="Bussey H."/>
            <person name="Bowyer P."/>
            <person name="Cotty P.J."/>
            <person name="Dyer P.S."/>
            <person name="Egan A."/>
            <person name="Galens K."/>
            <person name="Fraser-Liggett C.M."/>
            <person name="Haas B.J."/>
            <person name="Inman J.M."/>
            <person name="Kent R."/>
            <person name="Lemieux S."/>
            <person name="Malavazi I."/>
            <person name="Orvis J."/>
            <person name="Roemer T."/>
            <person name="Ronning C.M."/>
            <person name="Sundaram J.P."/>
            <person name="Sutton G."/>
            <person name="Turner G."/>
            <person name="Venter J.C."/>
            <person name="White O.R."/>
            <person name="Whitty B.R."/>
            <person name="Youngman P."/>
            <person name="Wolfe K.H."/>
            <person name="Goldman G.H."/>
            <person name="Wortman J.R."/>
            <person name="Jiang B."/>
            <person name="Denning D.W."/>
            <person name="Nierman W.C."/>
        </authorList>
    </citation>
    <scope>NUCLEOTIDE SEQUENCE [LARGE SCALE GENOMIC DNA]</scope>
    <source>
        <strain evidence="4">ATCC 1007 / CBS 513.65 / DSM 816 / NCTC 3887 / NRRL 1</strain>
    </source>
</reference>
<organism evidence="3 4">
    <name type="scientific">Aspergillus clavatus (strain ATCC 1007 / CBS 513.65 / DSM 816 / NCTC 3887 / NRRL 1 / QM 1276 / 107)</name>
    <dbReference type="NCBI Taxonomy" id="344612"/>
    <lineage>
        <taxon>Eukaryota</taxon>
        <taxon>Fungi</taxon>
        <taxon>Dikarya</taxon>
        <taxon>Ascomycota</taxon>
        <taxon>Pezizomycotina</taxon>
        <taxon>Eurotiomycetes</taxon>
        <taxon>Eurotiomycetidae</taxon>
        <taxon>Eurotiales</taxon>
        <taxon>Aspergillaceae</taxon>
        <taxon>Aspergillus</taxon>
        <taxon>Aspergillus subgen. Fumigati</taxon>
    </lineage>
</organism>